<feature type="region of interest" description="Disordered" evidence="1">
    <location>
        <begin position="197"/>
        <end position="241"/>
    </location>
</feature>
<evidence type="ECO:0000313" key="3">
    <source>
        <dbReference type="Proteomes" id="UP001295684"/>
    </source>
</evidence>
<proteinExistence type="predicted"/>
<evidence type="ECO:0000313" key="2">
    <source>
        <dbReference type="EMBL" id="CAI2372601.1"/>
    </source>
</evidence>
<evidence type="ECO:0000256" key="1">
    <source>
        <dbReference type="SAM" id="MobiDB-lite"/>
    </source>
</evidence>
<dbReference type="EMBL" id="CAMPGE010013893">
    <property type="protein sequence ID" value="CAI2372601.1"/>
    <property type="molecule type" value="Genomic_DNA"/>
</dbReference>
<organism evidence="2 3">
    <name type="scientific">Euplotes crassus</name>
    <dbReference type="NCBI Taxonomy" id="5936"/>
    <lineage>
        <taxon>Eukaryota</taxon>
        <taxon>Sar</taxon>
        <taxon>Alveolata</taxon>
        <taxon>Ciliophora</taxon>
        <taxon>Intramacronucleata</taxon>
        <taxon>Spirotrichea</taxon>
        <taxon>Hypotrichia</taxon>
        <taxon>Euplotida</taxon>
        <taxon>Euplotidae</taxon>
        <taxon>Moneuplotes</taxon>
    </lineage>
</organism>
<comment type="caution">
    <text evidence="2">The sequence shown here is derived from an EMBL/GenBank/DDBJ whole genome shotgun (WGS) entry which is preliminary data.</text>
</comment>
<reference evidence="2" key="1">
    <citation type="submission" date="2023-07" db="EMBL/GenBank/DDBJ databases">
        <authorList>
            <consortium name="AG Swart"/>
            <person name="Singh M."/>
            <person name="Singh A."/>
            <person name="Seah K."/>
            <person name="Emmerich C."/>
        </authorList>
    </citation>
    <scope>NUCLEOTIDE SEQUENCE</scope>
    <source>
        <strain evidence="2">DP1</strain>
    </source>
</reference>
<accession>A0AAD1XH50</accession>
<name>A0AAD1XH50_EUPCR</name>
<keyword evidence="3" id="KW-1185">Reference proteome</keyword>
<feature type="compositionally biased region" description="Basic residues" evidence="1">
    <location>
        <begin position="215"/>
        <end position="241"/>
    </location>
</feature>
<dbReference type="AlphaFoldDB" id="A0AAD1XH50"/>
<protein>
    <submittedName>
        <fullName evidence="2">Uncharacterized protein</fullName>
    </submittedName>
</protein>
<sequence>MEAYFIQKLHTRGHLMPVYHSLEKIMEIEKVVFFLVLPTYFLCCKTNSNTFLGNSKTRYCLMGNIIEGVISSNKNIWKDQFYSFKVNLEKIVQLIITDIYNSVTNNCAKGDTLTRKEFTNTCDSSLSFAERSKSTVAYKNILKNTQDSVPLNQSTEDQFSRSKVIEDFKPVSIQTKNSLAREEIKGNYDEDELVQYDEPTFRLSPRKTIQSASRGSKKKRAKSRKSSQSKRLRQSKLRMSGHRLYNEDAEISLCCETNEVKIKRKQKPITGKGITEFYNHLVDSDFTNISSSPVTFGKASRFNDCKESSPGPGHYNPSRNRVSNYKISKTYSEITKKKGLKKRLDYFN</sequence>
<dbReference type="Proteomes" id="UP001295684">
    <property type="component" value="Unassembled WGS sequence"/>
</dbReference>
<gene>
    <name evidence="2" type="ORF">ECRASSUSDP1_LOCUS13932</name>
</gene>